<evidence type="ECO:0000313" key="6">
    <source>
        <dbReference type="EMBL" id="PAA60779.1"/>
    </source>
</evidence>
<name>A0A267EIW4_9PLAT</name>
<dbReference type="InterPro" id="IPR050780">
    <property type="entry name" value="Mucin_vWF_Thrombospondin_sf"/>
</dbReference>
<evidence type="ECO:0000313" key="7">
    <source>
        <dbReference type="Proteomes" id="UP000215902"/>
    </source>
</evidence>
<dbReference type="Gene3D" id="2.10.25.10">
    <property type="entry name" value="Laminin"/>
    <property type="match status" value="1"/>
</dbReference>
<protein>
    <submittedName>
        <fullName evidence="6">Uncharacterized protein</fullName>
    </submittedName>
</protein>
<comment type="caution">
    <text evidence="6">The sequence shown here is derived from an EMBL/GenBank/DDBJ whole genome shotgun (WGS) entry which is preliminary data.</text>
</comment>
<accession>A0A267EIW4</accession>
<dbReference type="PANTHER" id="PTHR11339">
    <property type="entry name" value="EXTRACELLULAR MATRIX GLYCOPROTEIN RELATED"/>
    <property type="match status" value="1"/>
</dbReference>
<keyword evidence="7" id="KW-1185">Reference proteome</keyword>
<reference evidence="6 7" key="1">
    <citation type="submission" date="2017-06" db="EMBL/GenBank/DDBJ databases">
        <title>A platform for efficient transgenesis in Macrostomum lignano, a flatworm model organism for stem cell research.</title>
        <authorList>
            <person name="Berezikov E."/>
        </authorList>
    </citation>
    <scope>NUCLEOTIDE SEQUENCE [LARGE SCALE GENOMIC DNA]</scope>
    <source>
        <strain evidence="6">DV1</strain>
        <tissue evidence="6">Whole organism</tissue>
    </source>
</reference>
<feature type="disulfide bond" evidence="3">
    <location>
        <begin position="304"/>
        <end position="317"/>
    </location>
</feature>
<feature type="domain" description="ShKT" evidence="5">
    <location>
        <begin position="246"/>
        <end position="282"/>
    </location>
</feature>
<dbReference type="PROSITE" id="PS51233">
    <property type="entry name" value="VWFD"/>
    <property type="match status" value="1"/>
</dbReference>
<dbReference type="OrthoDB" id="6236007at2759"/>
<feature type="domain" description="VWFD" evidence="4">
    <location>
        <begin position="1"/>
        <end position="96"/>
    </location>
</feature>
<proteinExistence type="predicted"/>
<evidence type="ECO:0000256" key="2">
    <source>
        <dbReference type="ARBA" id="ARBA00023180"/>
    </source>
</evidence>
<dbReference type="InterPro" id="IPR036084">
    <property type="entry name" value="Ser_inhib-like_sf"/>
</dbReference>
<feature type="disulfide bond" evidence="3">
    <location>
        <begin position="295"/>
        <end position="313"/>
    </location>
</feature>
<dbReference type="InterPro" id="IPR001846">
    <property type="entry name" value="VWF_type-D"/>
</dbReference>
<feature type="domain" description="ShKT" evidence="5">
    <location>
        <begin position="286"/>
        <end position="322"/>
    </location>
</feature>
<dbReference type="CDD" id="cd19941">
    <property type="entry name" value="TIL"/>
    <property type="match status" value="1"/>
</dbReference>
<comment type="caution">
    <text evidence="3">Lacks conserved residue(s) required for the propagation of feature annotation.</text>
</comment>
<organism evidence="6 7">
    <name type="scientific">Macrostomum lignano</name>
    <dbReference type="NCBI Taxonomy" id="282301"/>
    <lineage>
        <taxon>Eukaryota</taxon>
        <taxon>Metazoa</taxon>
        <taxon>Spiralia</taxon>
        <taxon>Lophotrochozoa</taxon>
        <taxon>Platyhelminthes</taxon>
        <taxon>Rhabditophora</taxon>
        <taxon>Macrostomorpha</taxon>
        <taxon>Macrostomida</taxon>
        <taxon>Macrostomidae</taxon>
        <taxon>Macrostomum</taxon>
    </lineage>
</organism>
<dbReference type="InterPro" id="IPR003582">
    <property type="entry name" value="ShKT_dom"/>
</dbReference>
<evidence type="ECO:0000256" key="1">
    <source>
        <dbReference type="ARBA" id="ARBA00023157"/>
    </source>
</evidence>
<feature type="non-terminal residue" evidence="6">
    <location>
        <position position="1"/>
    </location>
</feature>
<keyword evidence="1 3" id="KW-1015">Disulfide bond</keyword>
<gene>
    <name evidence="6" type="ORF">BOX15_Mlig010738g1</name>
</gene>
<dbReference type="Proteomes" id="UP000215902">
    <property type="component" value="Unassembled WGS sequence"/>
</dbReference>
<dbReference type="SMART" id="SM00254">
    <property type="entry name" value="ShKT"/>
    <property type="match status" value="2"/>
</dbReference>
<dbReference type="PROSITE" id="PS51670">
    <property type="entry name" value="SHKT"/>
    <property type="match status" value="2"/>
</dbReference>
<evidence type="ECO:0000256" key="3">
    <source>
        <dbReference type="PROSITE-ProRule" id="PRU01005"/>
    </source>
</evidence>
<keyword evidence="2" id="KW-0325">Glycoprotein</keyword>
<dbReference type="EMBL" id="NIVC01002112">
    <property type="protein sequence ID" value="PAA60779.1"/>
    <property type="molecule type" value="Genomic_DNA"/>
</dbReference>
<evidence type="ECO:0000259" key="5">
    <source>
        <dbReference type="PROSITE" id="PS51670"/>
    </source>
</evidence>
<dbReference type="PROSITE" id="PS50007">
    <property type="entry name" value="PIPLC_X_DOMAIN"/>
    <property type="match status" value="1"/>
</dbReference>
<dbReference type="PANTHER" id="PTHR11339:SF402">
    <property type="entry name" value="VWFD DOMAIN-CONTAINING PROTEIN"/>
    <property type="match status" value="1"/>
</dbReference>
<sequence>YFGQVNGKSVNVPYSEHKIRAFYSGEDLVLVSNKCGFWVTFDGEFTATFRLSSNFYRGRVSGLAGNCDGNKANDNFGNLSHAYKLWKSKGWVKNCKGRPKKCGCHTKKERREAERACRKVIGRHGCSNTEVLRPCVIDYCSTRYRPDLQRKVLCANFYLHSRRCARNHRPIAWRHKSGCVLSCGRHQHFSRKANPCPKTCDNHFFGTPRRCYKLPKAEGCRCNKGYVLDGTKCVKPKHCECLAKLCIDRVSHHKCRHWKAQGRCRRYPEVMGRFCRLTCGMCTPHCRNQISTLLCEQIKKKGKCSKQFYRVMCQATCQPNKCRCSAKRRIVSKCSDKYKNKAVTTLRWFPDSRGRCRKSVLIRYHPCGACPYISKVRWYNCNYCKGVQIGKRLLQYREKHGKKRCVRVLLLIKRKCPCPPIGKKKSISYTECRNNVVTVRITKTYKPTRRCSRCERKTSTKVVRKINCTGFFHTGKCTPGRKYYFRITYKRYAHKCRCRSRKVSRKKIMCRCSKPKSVSVCKGSYYLIVTTHWKLKNGRCVPHQTKRTRKIRCDRNQQNFVRCHRSSCKAFRHISYFHVRNCKCLKYSKVKHIGKCCCPRSSRVVARINQYWKKIITVTYTLIKYRCIKKIIIRKIRIKCPKGGVIVSCDGRKGQRVFTKFWYEKKGNNCIKRTLTKKVTVKCRRDVKRLAGPCRLLSGNVRYRRVEFRYYKRRSGSCSCVPAKRVAREMCGCRGGKHTRVTKCPKGCTTKNCGRQCTFSKLFYFYKAFGKRCREHIFRRLHFRCCCRPNRRVKNWCRKNQYQMRQISYYQLKAYRCRKVYKTSSKRVRCNRKPETKRIPHPKKGYYYLATYSWYVSKCKCRVRITKRVCRTHCRSKKIIRFCDKVRREKVTRHIIWRLQGCNKCISKVHDRRVPVRCSKTVKKWKHCNKRTGIVTHYRQWWYRKDCQCLKRTTTKKLRCGCPKPITGRSYCNPKRNAFEKKITFWILSKGRCLKRSRIERKKVKCSCKVQKRSECKPKSGVKVIYIGVMRPKNCKCRLVWSVHNKRQRCNCHRENKQAGRLTVHFCDKRKNRKGTEKFHFVLVRGRCVKRSKKTYRNFRCPRAYYEKRNCNEARRLQLVLRYYSVKRNCKCVKLVQRKHVKCGCSGKKVELKRYCKKVQGEIIKVRITRRWSNRRHVCVTKKKTTSHRVLCRSKKRYVNSKCIKNKYYIETTIYHERKGCKCIEKRLKRKRNCHCKRIIRRGKCPRHGYTRREVVEVRVWDMKHRRCRTKRQFTRQIRCRCPKGYKRRYCEAGKWVTKSVRFILKNTRCYKKVSKSSRKVHCRREIRHRYASCQGCHRYIYTLERRLDPKRCACYFSAIERRRCPCCCPKGSNTRRCVKDDEWERVFTHNAPLTGRRCGCRTWKTRRREKVSCSTRKTYKWLKCNRRSCHSHQQVTYYKAKRCRCEKRQRLTGRKRVCCCLTKPRFSKFCKNSSVYEKKIYYQLHNWRCRRRVRNRFLHRWSCKQKPVIKVGRCNKGNCYQSVHTLISVVDKPRCRCKNVVRNRHRRRCCCIKKPHKNTKCLKNCWVTTYTSYKFDGRRRVCVAKINRRTNCVSCPRKSPAVGECNKKTCRRRITYFTYSMDKCKCKRRTYYRYKTCCCPKPSVSGPVCKKNRYRVWYYKTWKLVHGQCVSKVKESIRSVKSVGE</sequence>
<dbReference type="SUPFAM" id="SSF57567">
    <property type="entry name" value="Serine protease inhibitors"/>
    <property type="match status" value="1"/>
</dbReference>
<evidence type="ECO:0000259" key="4">
    <source>
        <dbReference type="PROSITE" id="PS51233"/>
    </source>
</evidence>
<dbReference type="STRING" id="282301.A0A267EIW4"/>